<gene>
    <name evidence="3" type="ORF">DWV06_01325</name>
</gene>
<name>A0A371AZJ3_9FIRM</name>
<feature type="transmembrane region" description="Helical" evidence="2">
    <location>
        <begin position="347"/>
        <end position="365"/>
    </location>
</feature>
<dbReference type="Proteomes" id="UP000255036">
    <property type="component" value="Unassembled WGS sequence"/>
</dbReference>
<feature type="transmembrane region" description="Helical" evidence="2">
    <location>
        <begin position="239"/>
        <end position="264"/>
    </location>
</feature>
<dbReference type="OrthoDB" id="9760357at2"/>
<keyword evidence="2" id="KW-1133">Transmembrane helix</keyword>
<feature type="transmembrane region" description="Helical" evidence="2">
    <location>
        <begin position="186"/>
        <end position="211"/>
    </location>
</feature>
<dbReference type="EMBL" id="QRCT01000009">
    <property type="protein sequence ID" value="RDU24900.1"/>
    <property type="molecule type" value="Genomic_DNA"/>
</dbReference>
<proteinExistence type="predicted"/>
<evidence type="ECO:0000256" key="2">
    <source>
        <dbReference type="SAM" id="Phobius"/>
    </source>
</evidence>
<keyword evidence="4" id="KW-1185">Reference proteome</keyword>
<evidence type="ECO:0000313" key="4">
    <source>
        <dbReference type="Proteomes" id="UP000255036"/>
    </source>
</evidence>
<sequence length="688" mass="80637">MIKNEAYKFFIKQRVLLCILVFIGLKIIFTIYMAGTSETKPTDSYTEYLKILGGELNDEKTAYIEKQYEKLKNVSTGINDLEEQVALGHITQEEYEQTLRELSKTKQEQTEIKLFYQKYQYALENRKQHYIIDEEGWNEVLTTEKMDILLIFFIFIISIPVFCSEYETEMNYLQLCSRKGRDRLTLIKIVMTCMTSLILCLFCLLCDFMRLKFLYGMDFAYAPIQSLTFFKNSGLKLTLWHLMGLIMAVKILGSIFLTVFIMAISILFHKSLITILVSGAGTILPAFLTSSAKLKYLLPLPTGLLSGAGYFFPDIYKYQLVSSDIDLDVEKYLSFSAFTVRERTLHFLLYFIVILILVALIFIGYKGTLRIFLMLSISCMLLCGCAKSDIYNEEVFYENSSESNHIVTDKYYFYQKDNNILCKNIDTGDEFSIIRDPFKQTKDDFECSLSMFATNQYLYYAKDYDQVLIIYRVNLTNFEEDVIYSKEYQGNHYYNLAVVTENKFYVYDSESSDFYEISRKYHKWNCLGNIEYLTTGDYGNKIYYENLNSQLVKMDVSTGKQHIYNDISLHSKYSTQSSRFCIQSDYCYYTNLMDHDYIYKYCFATGENQLILSKSDIIYFATNGHYFYYIGNDNCLYCMDLETKKTELLMKDVGGKIIMSEDYSDIYQILEKDDKIIIEKIERLNFIS</sequence>
<dbReference type="RefSeq" id="WP_115480384.1">
    <property type="nucleotide sequence ID" value="NZ_QRCT01000009.1"/>
</dbReference>
<comment type="caution">
    <text evidence="3">The sequence shown here is derived from an EMBL/GenBank/DDBJ whole genome shotgun (WGS) entry which is preliminary data.</text>
</comment>
<dbReference type="AlphaFoldDB" id="A0A371AZJ3"/>
<feature type="transmembrane region" description="Helical" evidence="2">
    <location>
        <begin position="148"/>
        <end position="166"/>
    </location>
</feature>
<accession>A0A371AZJ3</accession>
<keyword evidence="1" id="KW-0175">Coiled coil</keyword>
<feature type="transmembrane region" description="Helical" evidence="2">
    <location>
        <begin position="271"/>
        <end position="288"/>
    </location>
</feature>
<protein>
    <recommendedName>
        <fullName evidence="5">DUF5050 domain-containing protein</fullName>
    </recommendedName>
</protein>
<evidence type="ECO:0000313" key="3">
    <source>
        <dbReference type="EMBL" id="RDU24900.1"/>
    </source>
</evidence>
<dbReference type="SUPFAM" id="SSF69304">
    <property type="entry name" value="Tricorn protease N-terminal domain"/>
    <property type="match status" value="1"/>
</dbReference>
<feature type="coiled-coil region" evidence="1">
    <location>
        <begin position="64"/>
        <end position="112"/>
    </location>
</feature>
<evidence type="ECO:0000256" key="1">
    <source>
        <dbReference type="SAM" id="Coils"/>
    </source>
</evidence>
<feature type="transmembrane region" description="Helical" evidence="2">
    <location>
        <begin position="15"/>
        <end position="35"/>
    </location>
</feature>
<reference evidence="3 4" key="1">
    <citation type="submission" date="2018-07" db="EMBL/GenBank/DDBJ databases">
        <title>Anaerosacharophilus polymeroproducens gen. nov. sp. nov., an anaerobic bacterium isolated from salt field.</title>
        <authorList>
            <person name="Kim W."/>
            <person name="Yang S.-H."/>
            <person name="Oh J."/>
            <person name="Lee J.-H."/>
            <person name="Kwon K.K."/>
        </authorList>
    </citation>
    <scope>NUCLEOTIDE SEQUENCE [LARGE SCALE GENOMIC DNA]</scope>
    <source>
        <strain evidence="3 4">MCWD5</strain>
    </source>
</reference>
<keyword evidence="2" id="KW-0472">Membrane</keyword>
<keyword evidence="2" id="KW-0812">Transmembrane</keyword>
<organism evidence="3 4">
    <name type="scientific">Anaerosacchariphilus polymeriproducens</name>
    <dbReference type="NCBI Taxonomy" id="1812858"/>
    <lineage>
        <taxon>Bacteria</taxon>
        <taxon>Bacillati</taxon>
        <taxon>Bacillota</taxon>
        <taxon>Clostridia</taxon>
        <taxon>Lachnospirales</taxon>
        <taxon>Lachnospiraceae</taxon>
        <taxon>Anaerosacchariphilus</taxon>
    </lineage>
</organism>
<evidence type="ECO:0008006" key="5">
    <source>
        <dbReference type="Google" id="ProtNLM"/>
    </source>
</evidence>